<reference evidence="1 2" key="1">
    <citation type="submission" date="2024-01" db="EMBL/GenBank/DDBJ databases">
        <title>The genomes of 5 underutilized Papilionoideae crops provide insights into root nodulation and disease resistanc.</title>
        <authorList>
            <person name="Jiang F."/>
        </authorList>
    </citation>
    <scope>NUCLEOTIDE SEQUENCE [LARGE SCALE GENOMIC DNA]</scope>
    <source>
        <strain evidence="1">LVBAO_FW01</strain>
        <tissue evidence="1">Leaves</tissue>
    </source>
</reference>
<sequence>MTAGITTLLSARFRTNGRDLESNDFGRLGGAAGGGENQAAEKAIIATVCANILETSNIIREWYSILCQLKERHSIDELNWKAGHSGRFVFMPGDIFSNTISSTARTGNQLFLPNATIGLPVIAGQQFHHSEEAEAPPGQSPF</sequence>
<dbReference type="AlphaFoldDB" id="A0AAN9QRM9"/>
<comment type="caution">
    <text evidence="1">The sequence shown here is derived from an EMBL/GenBank/DDBJ whole genome shotgun (WGS) entry which is preliminary data.</text>
</comment>
<accession>A0AAN9QRM9</accession>
<gene>
    <name evidence="1" type="ORF">VNO77_16013</name>
</gene>
<dbReference type="Proteomes" id="UP001367508">
    <property type="component" value="Unassembled WGS sequence"/>
</dbReference>
<protein>
    <submittedName>
        <fullName evidence="1">Uncharacterized protein</fullName>
    </submittedName>
</protein>
<name>A0AAN9QRM9_CANGL</name>
<dbReference type="EMBL" id="JAYMYQ010000003">
    <property type="protein sequence ID" value="KAK7345409.1"/>
    <property type="molecule type" value="Genomic_DNA"/>
</dbReference>
<keyword evidence="2" id="KW-1185">Reference proteome</keyword>
<proteinExistence type="predicted"/>
<evidence type="ECO:0000313" key="2">
    <source>
        <dbReference type="Proteomes" id="UP001367508"/>
    </source>
</evidence>
<evidence type="ECO:0000313" key="1">
    <source>
        <dbReference type="EMBL" id="KAK7345409.1"/>
    </source>
</evidence>
<organism evidence="1 2">
    <name type="scientific">Canavalia gladiata</name>
    <name type="common">Sword bean</name>
    <name type="synonym">Dolichos gladiatus</name>
    <dbReference type="NCBI Taxonomy" id="3824"/>
    <lineage>
        <taxon>Eukaryota</taxon>
        <taxon>Viridiplantae</taxon>
        <taxon>Streptophyta</taxon>
        <taxon>Embryophyta</taxon>
        <taxon>Tracheophyta</taxon>
        <taxon>Spermatophyta</taxon>
        <taxon>Magnoliopsida</taxon>
        <taxon>eudicotyledons</taxon>
        <taxon>Gunneridae</taxon>
        <taxon>Pentapetalae</taxon>
        <taxon>rosids</taxon>
        <taxon>fabids</taxon>
        <taxon>Fabales</taxon>
        <taxon>Fabaceae</taxon>
        <taxon>Papilionoideae</taxon>
        <taxon>50 kb inversion clade</taxon>
        <taxon>NPAAA clade</taxon>
        <taxon>indigoferoid/millettioid clade</taxon>
        <taxon>Phaseoleae</taxon>
        <taxon>Canavalia</taxon>
    </lineage>
</organism>